<protein>
    <submittedName>
        <fullName evidence="2">DUF4845 domain-containing protein</fullName>
    </submittedName>
</protein>
<sequence>MRKQQGFSLLVVMAMGIVAATVVLMFLKIVPVYSEYYAVKETLDAMAQNPGKTEDELRRDFANRAAVQDIVSLRAGDLVIVSSPTVIGVGARYRREVPLRDHVKLVFDFEYQAGAPVLKDAK</sequence>
<comment type="caution">
    <text evidence="2">The sequence shown here is derived from an EMBL/GenBank/DDBJ whole genome shotgun (WGS) entry which is preliminary data.</text>
</comment>
<keyword evidence="1" id="KW-1133">Transmembrane helix</keyword>
<keyword evidence="1" id="KW-0472">Membrane</keyword>
<reference evidence="2 3" key="1">
    <citation type="submission" date="2023-01" db="EMBL/GenBank/DDBJ databases">
        <title>Novel species of the genus Vogesella isolated from rivers.</title>
        <authorList>
            <person name="Lu H."/>
        </authorList>
    </citation>
    <scope>NUCLEOTIDE SEQUENCE [LARGE SCALE GENOMIC DNA]</scope>
    <source>
        <strain evidence="2 3">DC21W</strain>
    </source>
</reference>
<dbReference type="RefSeq" id="WP_272752511.1">
    <property type="nucleotide sequence ID" value="NZ_JAQQLF010000017.1"/>
</dbReference>
<dbReference type="EMBL" id="JAQQLF010000017">
    <property type="protein sequence ID" value="MDC7718249.1"/>
    <property type="molecule type" value="Genomic_DNA"/>
</dbReference>
<accession>A0ABT5J318</accession>
<dbReference type="InterPro" id="IPR032314">
    <property type="entry name" value="DUF4845"/>
</dbReference>
<keyword evidence="1" id="KW-0812">Transmembrane</keyword>
<name>A0ABT5J318_9NEIS</name>
<dbReference type="Proteomes" id="UP001219956">
    <property type="component" value="Unassembled WGS sequence"/>
</dbReference>
<gene>
    <name evidence="2" type="ORF">PQU95_13615</name>
</gene>
<keyword evidence="3" id="KW-1185">Reference proteome</keyword>
<proteinExistence type="predicted"/>
<evidence type="ECO:0000256" key="1">
    <source>
        <dbReference type="SAM" id="Phobius"/>
    </source>
</evidence>
<feature type="transmembrane region" description="Helical" evidence="1">
    <location>
        <begin position="7"/>
        <end position="27"/>
    </location>
</feature>
<organism evidence="2 3">
    <name type="scientific">Vogesella aquatica</name>
    <dbReference type="NCBI Taxonomy" id="2984206"/>
    <lineage>
        <taxon>Bacteria</taxon>
        <taxon>Pseudomonadati</taxon>
        <taxon>Pseudomonadota</taxon>
        <taxon>Betaproteobacteria</taxon>
        <taxon>Neisseriales</taxon>
        <taxon>Chromobacteriaceae</taxon>
        <taxon>Vogesella</taxon>
    </lineage>
</organism>
<dbReference type="Pfam" id="PF16137">
    <property type="entry name" value="DUF4845"/>
    <property type="match status" value="1"/>
</dbReference>
<evidence type="ECO:0000313" key="2">
    <source>
        <dbReference type="EMBL" id="MDC7718249.1"/>
    </source>
</evidence>
<evidence type="ECO:0000313" key="3">
    <source>
        <dbReference type="Proteomes" id="UP001219956"/>
    </source>
</evidence>